<dbReference type="InterPro" id="IPR038460">
    <property type="entry name" value="AcetylCoA_hyd_C_sf"/>
</dbReference>
<dbReference type="RefSeq" id="WP_163385986.1">
    <property type="nucleotide sequence ID" value="NZ_JAUFQS010000009.1"/>
</dbReference>
<reference evidence="6" key="1">
    <citation type="journal article" date="2019" name="Int. J. Syst. Evol. Microbiol.">
        <title>The Global Catalogue of Microorganisms (GCM) 10K type strain sequencing project: providing services to taxonomists for standard genome sequencing and annotation.</title>
        <authorList>
            <consortium name="The Broad Institute Genomics Platform"/>
            <consortium name="The Broad Institute Genome Sequencing Center for Infectious Disease"/>
            <person name="Wu L."/>
            <person name="Ma J."/>
        </authorList>
    </citation>
    <scope>NUCLEOTIDE SEQUENCE [LARGE SCALE GENOMIC DNA]</scope>
    <source>
        <strain evidence="6">CECT 7706</strain>
    </source>
</reference>
<organism evidence="5 6">
    <name type="scientific">Cyclobacterium jeungdonense</name>
    <dbReference type="NCBI Taxonomy" id="708087"/>
    <lineage>
        <taxon>Bacteria</taxon>
        <taxon>Pseudomonadati</taxon>
        <taxon>Bacteroidota</taxon>
        <taxon>Cytophagia</taxon>
        <taxon>Cytophagales</taxon>
        <taxon>Cyclobacteriaceae</taxon>
        <taxon>Cyclobacterium</taxon>
    </lineage>
</organism>
<evidence type="ECO:0000256" key="2">
    <source>
        <dbReference type="ARBA" id="ARBA00022679"/>
    </source>
</evidence>
<dbReference type="Pfam" id="PF13336">
    <property type="entry name" value="AcetylCoA_hyd_C"/>
    <property type="match status" value="1"/>
</dbReference>
<dbReference type="InterPro" id="IPR037171">
    <property type="entry name" value="NagB/RpiA_transferase-like"/>
</dbReference>
<sequence>MNKEFKSVSPDEAVQLVTSHQRIFVHGSAATPTILLNALSKRKEELENVEIVSITTLGDMPLADESCKGSFYINSLFVSENVRKAVNSERGGYVPIFLSEIGRLFRKNILPIDIAMIQVSPPDRHGYCSLGTSVDVARPAVETAKFIIAQINQQMPRTMGDGQVHVSKFDRIIEVDEPLPQVDYSAKLDEADYKIGKFVAEMVDDGSTLQLGIGGIPDAVLQSLQNHKDLGIHTEMFSDGVIDLMNKGVITNKFKKKHPGKVVSSFVIGTKKVYDSIHDNPAYSFHEAAYVNDTAIIRKNPKVISINSCVEIDLTGQVCADSIGSYHYSGVGGQMDFMRGAALSEDGKPIMALRAGTKKGKSKIVPFLKEGAGVVTTRAHVHYVVTEYGAAYLYGKNLRQRAHELKKIAAPEHQEELDKAIHERFGNFVYPFR</sequence>
<dbReference type="Gene3D" id="3.40.1080.20">
    <property type="entry name" value="Acetyl-CoA hydrolase/transferase C-terminal domain"/>
    <property type="match status" value="1"/>
</dbReference>
<evidence type="ECO:0000313" key="5">
    <source>
        <dbReference type="EMBL" id="MDN3688375.1"/>
    </source>
</evidence>
<evidence type="ECO:0000259" key="3">
    <source>
        <dbReference type="Pfam" id="PF02550"/>
    </source>
</evidence>
<dbReference type="PANTHER" id="PTHR21432">
    <property type="entry name" value="ACETYL-COA HYDROLASE-RELATED"/>
    <property type="match status" value="1"/>
</dbReference>
<evidence type="ECO:0000256" key="1">
    <source>
        <dbReference type="ARBA" id="ARBA00009632"/>
    </source>
</evidence>
<dbReference type="PANTHER" id="PTHR21432:SF20">
    <property type="entry name" value="ACETYL-COA HYDROLASE"/>
    <property type="match status" value="1"/>
</dbReference>
<dbReference type="EMBL" id="JAUFQS010000009">
    <property type="protein sequence ID" value="MDN3688375.1"/>
    <property type="molecule type" value="Genomic_DNA"/>
</dbReference>
<gene>
    <name evidence="5" type="ORF">QWZ15_11075</name>
</gene>
<name>A0ABT8C6I9_9BACT</name>
<comment type="similarity">
    <text evidence="1">Belongs to the acetyl-CoA hydrolase/transferase family.</text>
</comment>
<dbReference type="Proteomes" id="UP001236663">
    <property type="component" value="Unassembled WGS sequence"/>
</dbReference>
<dbReference type="Gene3D" id="3.30.750.70">
    <property type="entry name" value="4-hydroxybutyrate coenzyme like domains"/>
    <property type="match status" value="1"/>
</dbReference>
<evidence type="ECO:0000259" key="4">
    <source>
        <dbReference type="Pfam" id="PF13336"/>
    </source>
</evidence>
<dbReference type="SUPFAM" id="SSF100950">
    <property type="entry name" value="NagB/RpiA/CoA transferase-like"/>
    <property type="match status" value="2"/>
</dbReference>
<dbReference type="InterPro" id="IPR046433">
    <property type="entry name" value="ActCoA_hydro"/>
</dbReference>
<accession>A0ABT8C6I9</accession>
<keyword evidence="2" id="KW-0808">Transferase</keyword>
<dbReference type="InterPro" id="IPR003702">
    <property type="entry name" value="ActCoA_hydro_N"/>
</dbReference>
<dbReference type="Pfam" id="PF02550">
    <property type="entry name" value="AcetylCoA_hydro"/>
    <property type="match status" value="1"/>
</dbReference>
<proteinExistence type="inferred from homology"/>
<evidence type="ECO:0000313" key="6">
    <source>
        <dbReference type="Proteomes" id="UP001236663"/>
    </source>
</evidence>
<dbReference type="InterPro" id="IPR026888">
    <property type="entry name" value="AcetylCoA_hyd_C"/>
</dbReference>
<feature type="domain" description="Acetyl-CoA hydrolase/transferase N-terminal" evidence="3">
    <location>
        <begin position="6"/>
        <end position="177"/>
    </location>
</feature>
<comment type="caution">
    <text evidence="5">The sequence shown here is derived from an EMBL/GenBank/DDBJ whole genome shotgun (WGS) entry which is preliminary data.</text>
</comment>
<feature type="domain" description="Acetyl-CoA hydrolase/transferase C-terminal" evidence="4">
    <location>
        <begin position="269"/>
        <end position="420"/>
    </location>
</feature>
<protein>
    <submittedName>
        <fullName evidence="5">Acetyl-CoA hydrolase/transferase family protein</fullName>
    </submittedName>
</protein>
<keyword evidence="5" id="KW-0378">Hydrolase</keyword>
<keyword evidence="6" id="KW-1185">Reference proteome</keyword>
<dbReference type="Gene3D" id="3.40.1080.10">
    <property type="entry name" value="Glutaconate Coenzyme A-transferase"/>
    <property type="match status" value="1"/>
</dbReference>
<dbReference type="GO" id="GO:0016787">
    <property type="term" value="F:hydrolase activity"/>
    <property type="evidence" value="ECO:0007669"/>
    <property type="project" value="UniProtKB-KW"/>
</dbReference>